<organism evidence="1 2">
    <name type="scientific">Aspergillus bertholletiae</name>
    <dbReference type="NCBI Taxonomy" id="1226010"/>
    <lineage>
        <taxon>Eukaryota</taxon>
        <taxon>Fungi</taxon>
        <taxon>Dikarya</taxon>
        <taxon>Ascomycota</taxon>
        <taxon>Pezizomycotina</taxon>
        <taxon>Eurotiomycetes</taxon>
        <taxon>Eurotiomycetidae</taxon>
        <taxon>Eurotiales</taxon>
        <taxon>Aspergillaceae</taxon>
        <taxon>Aspergillus</taxon>
        <taxon>Aspergillus subgen. Circumdati</taxon>
    </lineage>
</organism>
<dbReference type="EMBL" id="ML736484">
    <property type="protein sequence ID" value="KAE8371085.1"/>
    <property type="molecule type" value="Genomic_DNA"/>
</dbReference>
<proteinExistence type="predicted"/>
<dbReference type="OrthoDB" id="191037at2759"/>
<name>A0A5N7AMM7_9EURO</name>
<gene>
    <name evidence="1" type="ORF">BDV26DRAFT_149187</name>
</gene>
<accession>A0A5N7AMM7</accession>
<sequence length="75" mass="8665">MSRTQLSWPKRLTADTALVTVYWTTKSLGAYTSRLPSFRSWMLDTLILPNTPFVIYLNLRYRACVGFGIINHKLV</sequence>
<keyword evidence="2" id="KW-1185">Reference proteome</keyword>
<evidence type="ECO:0000313" key="2">
    <source>
        <dbReference type="Proteomes" id="UP000326198"/>
    </source>
</evidence>
<evidence type="ECO:0000313" key="1">
    <source>
        <dbReference type="EMBL" id="KAE8371085.1"/>
    </source>
</evidence>
<dbReference type="AlphaFoldDB" id="A0A5N7AMM7"/>
<reference evidence="1 2" key="1">
    <citation type="submission" date="2019-04" db="EMBL/GenBank/DDBJ databases">
        <title>Friends and foes A comparative genomics studyof 23 Aspergillus species from section Flavi.</title>
        <authorList>
            <consortium name="DOE Joint Genome Institute"/>
            <person name="Kjaerbolling I."/>
            <person name="Vesth T."/>
            <person name="Frisvad J.C."/>
            <person name="Nybo J.L."/>
            <person name="Theobald S."/>
            <person name="Kildgaard S."/>
            <person name="Isbrandt T."/>
            <person name="Kuo A."/>
            <person name="Sato A."/>
            <person name="Lyhne E.K."/>
            <person name="Kogle M.E."/>
            <person name="Wiebenga A."/>
            <person name="Kun R.S."/>
            <person name="Lubbers R.J."/>
            <person name="Makela M.R."/>
            <person name="Barry K."/>
            <person name="Chovatia M."/>
            <person name="Clum A."/>
            <person name="Daum C."/>
            <person name="Haridas S."/>
            <person name="He G."/>
            <person name="LaButti K."/>
            <person name="Lipzen A."/>
            <person name="Mondo S."/>
            <person name="Riley R."/>
            <person name="Salamov A."/>
            <person name="Simmons B.A."/>
            <person name="Magnuson J.K."/>
            <person name="Henrissat B."/>
            <person name="Mortensen U.H."/>
            <person name="Larsen T.O."/>
            <person name="Devries R.P."/>
            <person name="Grigoriev I.V."/>
            <person name="Machida M."/>
            <person name="Baker S.E."/>
            <person name="Andersen M.R."/>
        </authorList>
    </citation>
    <scope>NUCLEOTIDE SEQUENCE [LARGE SCALE GENOMIC DNA]</scope>
    <source>
        <strain evidence="1 2">IBT 29228</strain>
    </source>
</reference>
<dbReference type="Proteomes" id="UP000326198">
    <property type="component" value="Unassembled WGS sequence"/>
</dbReference>
<protein>
    <submittedName>
        <fullName evidence="1">Uncharacterized protein</fullName>
    </submittedName>
</protein>